<dbReference type="GO" id="GO:0071555">
    <property type="term" value="P:cell wall organization"/>
    <property type="evidence" value="ECO:0007669"/>
    <property type="project" value="UniProtKB-UniRule"/>
</dbReference>
<keyword evidence="3 10" id="KW-0812">Transmembrane</keyword>
<reference evidence="12 13" key="1">
    <citation type="submission" date="2019-06" db="EMBL/GenBank/DDBJ databases">
        <title>A novel bacterium of genus Amaricoccus, isolated from marine sediment.</title>
        <authorList>
            <person name="Huang H."/>
            <person name="Mo K."/>
            <person name="Hu Y."/>
        </authorList>
    </citation>
    <scope>NUCLEOTIDE SEQUENCE [LARGE SCALE GENOMIC DNA]</scope>
    <source>
        <strain evidence="12 13">HB172011</strain>
    </source>
</reference>
<keyword evidence="7 10" id="KW-0472">Membrane</keyword>
<accession>A0A501WKP8</accession>
<evidence type="ECO:0000256" key="5">
    <source>
        <dbReference type="ARBA" id="ARBA00022984"/>
    </source>
</evidence>
<protein>
    <recommendedName>
        <fullName evidence="10">Probable lipid II flippase MurJ</fullName>
    </recommendedName>
</protein>
<feature type="transmembrane region" description="Helical" evidence="10">
    <location>
        <begin position="386"/>
        <end position="404"/>
    </location>
</feature>
<dbReference type="InterPro" id="IPR004268">
    <property type="entry name" value="MurJ"/>
</dbReference>
<keyword evidence="10" id="KW-0997">Cell inner membrane</keyword>
<evidence type="ECO:0000256" key="7">
    <source>
        <dbReference type="ARBA" id="ARBA00023136"/>
    </source>
</evidence>
<evidence type="ECO:0000256" key="1">
    <source>
        <dbReference type="ARBA" id="ARBA00004651"/>
    </source>
</evidence>
<dbReference type="InterPro" id="IPR051050">
    <property type="entry name" value="Lipid_II_flippase_MurJ/MviN"/>
</dbReference>
<dbReference type="RefSeq" id="WP_140454626.1">
    <property type="nucleotide sequence ID" value="NZ_VFRP01000012.1"/>
</dbReference>
<dbReference type="GO" id="GO:0034204">
    <property type="term" value="P:lipid translocation"/>
    <property type="evidence" value="ECO:0007669"/>
    <property type="project" value="TreeGrafter"/>
</dbReference>
<dbReference type="GO" id="GO:0009252">
    <property type="term" value="P:peptidoglycan biosynthetic process"/>
    <property type="evidence" value="ECO:0007669"/>
    <property type="project" value="UniProtKB-UniRule"/>
</dbReference>
<sequence>MNPIRLLPAFLSVGSWTMLSRVLGLVRDMLMAAILGTGPVAQAYLIAFTLPNMFRRFFGEGAFNLAFVPMFAKKLHDGDDPRGFAEDALSGLGAVLIVFSVLGHLAMPWLVLAMASGFAGDERFTLSVVYGRIAFPYILFISLTALLSGVLNSLGRFAVAAAAPVLMNAIMIAFLIVGARGDFLDVGLWQIWSVPIAGVAQLWLCWWACDRAGMRIRPRWPRITPELRRLAVVAAPAILAGGVVQINLLVGRQVGSFFDGAVAWLSYADRLYQLPLGVVGAAISVVLLPDLSRKLHAGDTQGGQDALNRGAEFTLALTLPAAVALVAIPGPLVSVLFERGAFGPADTAATAVAVAIYGAGLPAFVMQKVVSPLYYAREDTRSPFRFAWHSMIVNVVVAIGLAPVLGFEAAALGTTVAGWTMYWQLWRGTRAMDASARADTRLRRSVPRIILASLLMGGVLVVAAHLMGGWLATPLVRYPALALLVAIGLGSYALAIVATGVMSFSDLRGLARRRRGANA</sequence>
<keyword evidence="4 10" id="KW-0133">Cell shape</keyword>
<feature type="transmembrane region" description="Helical" evidence="10">
    <location>
        <begin position="189"/>
        <end position="209"/>
    </location>
</feature>
<comment type="function">
    <text evidence="8 10 11">Involved in peptidoglycan biosynthesis. Transports lipid-linked peptidoglycan precursors from the inner to the outer leaflet of the cytoplasmic membrane.</text>
</comment>
<feature type="transmembrane region" description="Helical" evidence="10">
    <location>
        <begin position="30"/>
        <end position="50"/>
    </location>
</feature>
<gene>
    <name evidence="10 12" type="primary">murJ</name>
    <name evidence="12" type="ORF">FJM51_13270</name>
</gene>
<keyword evidence="10 11" id="KW-0813">Transport</keyword>
<name>A0A501WKP8_9RHOB</name>
<dbReference type="GO" id="GO:0008360">
    <property type="term" value="P:regulation of cell shape"/>
    <property type="evidence" value="ECO:0007669"/>
    <property type="project" value="UniProtKB-UniRule"/>
</dbReference>
<comment type="pathway">
    <text evidence="10">Cell wall biogenesis; peptidoglycan biosynthesis.</text>
</comment>
<feature type="transmembrane region" description="Helical" evidence="10">
    <location>
        <begin position="348"/>
        <end position="365"/>
    </location>
</feature>
<evidence type="ECO:0000256" key="6">
    <source>
        <dbReference type="ARBA" id="ARBA00022989"/>
    </source>
</evidence>
<dbReference type="UniPathway" id="UPA00219"/>
<dbReference type="GO" id="GO:0005886">
    <property type="term" value="C:plasma membrane"/>
    <property type="evidence" value="ECO:0007669"/>
    <property type="project" value="UniProtKB-SubCell"/>
</dbReference>
<feature type="transmembrane region" description="Helical" evidence="10">
    <location>
        <begin position="313"/>
        <end position="336"/>
    </location>
</feature>
<feature type="transmembrane region" description="Helical" evidence="10">
    <location>
        <begin position="92"/>
        <end position="113"/>
    </location>
</feature>
<evidence type="ECO:0000256" key="10">
    <source>
        <dbReference type="HAMAP-Rule" id="MF_02078"/>
    </source>
</evidence>
<dbReference type="Proteomes" id="UP000319255">
    <property type="component" value="Unassembled WGS sequence"/>
</dbReference>
<proteinExistence type="inferred from homology"/>
<evidence type="ECO:0000256" key="3">
    <source>
        <dbReference type="ARBA" id="ARBA00022692"/>
    </source>
</evidence>
<evidence type="ECO:0000313" key="13">
    <source>
        <dbReference type="Proteomes" id="UP000319255"/>
    </source>
</evidence>
<dbReference type="PIRSF" id="PIRSF002869">
    <property type="entry name" value="MviN"/>
    <property type="match status" value="1"/>
</dbReference>
<evidence type="ECO:0000256" key="4">
    <source>
        <dbReference type="ARBA" id="ARBA00022960"/>
    </source>
</evidence>
<organism evidence="12 13">
    <name type="scientific">Amaricoccus solimangrovi</name>
    <dbReference type="NCBI Taxonomy" id="2589815"/>
    <lineage>
        <taxon>Bacteria</taxon>
        <taxon>Pseudomonadati</taxon>
        <taxon>Pseudomonadota</taxon>
        <taxon>Alphaproteobacteria</taxon>
        <taxon>Rhodobacterales</taxon>
        <taxon>Paracoccaceae</taxon>
        <taxon>Amaricoccus</taxon>
    </lineage>
</organism>
<dbReference type="CDD" id="cd13123">
    <property type="entry name" value="MATE_MurJ_like"/>
    <property type="match status" value="1"/>
</dbReference>
<dbReference type="HAMAP" id="MF_02078">
    <property type="entry name" value="MurJ_MviN"/>
    <property type="match status" value="1"/>
</dbReference>
<dbReference type="PRINTS" id="PR01806">
    <property type="entry name" value="VIRFACTRMVIN"/>
</dbReference>
<feature type="transmembrane region" description="Helical" evidence="10">
    <location>
        <begin position="230"/>
        <end position="251"/>
    </location>
</feature>
<dbReference type="NCBIfam" id="TIGR01695">
    <property type="entry name" value="murJ_mviN"/>
    <property type="match status" value="1"/>
</dbReference>
<dbReference type="OrthoDB" id="9816572at2"/>
<comment type="subcellular location">
    <subcellularLocation>
        <location evidence="10">Cell inner membrane</location>
        <topology evidence="10">Multi-pass membrane protein</topology>
    </subcellularLocation>
    <subcellularLocation>
        <location evidence="1">Cell membrane</location>
        <topology evidence="1">Multi-pass membrane protein</topology>
    </subcellularLocation>
</comment>
<feature type="transmembrane region" description="Helical" evidence="10">
    <location>
        <begin position="271"/>
        <end position="292"/>
    </location>
</feature>
<dbReference type="Pfam" id="PF03023">
    <property type="entry name" value="MurJ"/>
    <property type="match status" value="1"/>
</dbReference>
<comment type="similarity">
    <text evidence="9 10 11">Belongs to the MurJ/MviN family.</text>
</comment>
<evidence type="ECO:0000256" key="2">
    <source>
        <dbReference type="ARBA" id="ARBA00022475"/>
    </source>
</evidence>
<feature type="transmembrane region" description="Helical" evidence="10">
    <location>
        <begin position="449"/>
        <end position="472"/>
    </location>
</feature>
<dbReference type="EMBL" id="VFRP01000012">
    <property type="protein sequence ID" value="TPE49928.1"/>
    <property type="molecule type" value="Genomic_DNA"/>
</dbReference>
<evidence type="ECO:0000256" key="11">
    <source>
        <dbReference type="PIRNR" id="PIRNR002869"/>
    </source>
</evidence>
<keyword evidence="2 10" id="KW-1003">Cell membrane</keyword>
<comment type="caution">
    <text evidence="12">The sequence shown here is derived from an EMBL/GenBank/DDBJ whole genome shotgun (WGS) entry which is preliminary data.</text>
</comment>
<evidence type="ECO:0000313" key="12">
    <source>
        <dbReference type="EMBL" id="TPE49928.1"/>
    </source>
</evidence>
<dbReference type="PANTHER" id="PTHR47019">
    <property type="entry name" value="LIPID II FLIPPASE MURJ"/>
    <property type="match status" value="1"/>
</dbReference>
<feature type="transmembrane region" description="Helical" evidence="10">
    <location>
        <begin position="410"/>
        <end position="428"/>
    </location>
</feature>
<evidence type="ECO:0000256" key="9">
    <source>
        <dbReference type="ARBA" id="ARBA00061532"/>
    </source>
</evidence>
<dbReference type="GO" id="GO:0015648">
    <property type="term" value="F:lipid-linked peptidoglycan transporter activity"/>
    <property type="evidence" value="ECO:0007669"/>
    <property type="project" value="UniProtKB-UniRule"/>
</dbReference>
<evidence type="ECO:0000256" key="8">
    <source>
        <dbReference type="ARBA" id="ARBA00060041"/>
    </source>
</evidence>
<keyword evidence="5 10" id="KW-0573">Peptidoglycan synthesis</keyword>
<keyword evidence="6 10" id="KW-1133">Transmembrane helix</keyword>
<dbReference type="AlphaFoldDB" id="A0A501WKP8"/>
<keyword evidence="10 11" id="KW-0961">Cell wall biogenesis/degradation</keyword>
<keyword evidence="13" id="KW-1185">Reference proteome</keyword>
<feature type="transmembrane region" description="Helical" evidence="10">
    <location>
        <begin position="478"/>
        <end position="505"/>
    </location>
</feature>
<feature type="transmembrane region" description="Helical" evidence="10">
    <location>
        <begin position="133"/>
        <end position="151"/>
    </location>
</feature>
<dbReference type="PANTHER" id="PTHR47019:SF1">
    <property type="entry name" value="LIPID II FLIPPASE MURJ"/>
    <property type="match status" value="1"/>
</dbReference>
<feature type="transmembrane region" description="Helical" evidence="10">
    <location>
        <begin position="158"/>
        <end position="177"/>
    </location>
</feature>